<organism evidence="4 5">
    <name type="scientific">Friedmanniomyces endolithicus</name>
    <dbReference type="NCBI Taxonomy" id="329885"/>
    <lineage>
        <taxon>Eukaryota</taxon>
        <taxon>Fungi</taxon>
        <taxon>Dikarya</taxon>
        <taxon>Ascomycota</taxon>
        <taxon>Pezizomycotina</taxon>
        <taxon>Dothideomycetes</taxon>
        <taxon>Dothideomycetidae</taxon>
        <taxon>Mycosphaerellales</taxon>
        <taxon>Teratosphaeriaceae</taxon>
        <taxon>Friedmanniomyces</taxon>
    </lineage>
</organism>
<dbReference type="EMBL" id="NAJP01000214">
    <property type="protein sequence ID" value="TKA23506.1"/>
    <property type="molecule type" value="Genomic_DNA"/>
</dbReference>
<evidence type="ECO:0000256" key="1">
    <source>
        <dbReference type="ARBA" id="ARBA00006432"/>
    </source>
</evidence>
<comment type="similarity">
    <text evidence="1">Belongs to the ATP-dependent AMP-binding enzyme family.</text>
</comment>
<dbReference type="Pfam" id="PF13193">
    <property type="entry name" value="AMP-binding_C"/>
    <property type="match status" value="1"/>
</dbReference>
<gene>
    <name evidence="4" type="ORF">B0A54_17988</name>
</gene>
<dbReference type="OrthoDB" id="1898221at2759"/>
<keyword evidence="2" id="KW-0436">Ligase</keyword>
<dbReference type="STRING" id="329885.A0A4U0TNV8"/>
<feature type="domain" description="AMP-binding enzyme C-terminal" evidence="3">
    <location>
        <begin position="16"/>
        <end position="79"/>
    </location>
</feature>
<dbReference type="Proteomes" id="UP000310066">
    <property type="component" value="Unassembled WGS sequence"/>
</dbReference>
<evidence type="ECO:0000313" key="4">
    <source>
        <dbReference type="EMBL" id="TKA23506.1"/>
    </source>
</evidence>
<evidence type="ECO:0000259" key="3">
    <source>
        <dbReference type="Pfam" id="PF13193"/>
    </source>
</evidence>
<dbReference type="InterPro" id="IPR045851">
    <property type="entry name" value="AMP-bd_C_sf"/>
</dbReference>
<protein>
    <recommendedName>
        <fullName evidence="3">AMP-binding enzyme C-terminal domain-containing protein</fullName>
    </recommendedName>
</protein>
<dbReference type="PANTHER" id="PTHR24096:SF149">
    <property type="entry name" value="AMP-BINDING DOMAIN-CONTAINING PROTEIN-RELATED"/>
    <property type="match status" value="1"/>
</dbReference>
<accession>A0A4U0TNV8</accession>
<dbReference type="SUPFAM" id="SSF56801">
    <property type="entry name" value="Acetyl-CoA synthetase-like"/>
    <property type="match status" value="1"/>
</dbReference>
<sequence>MKELIKWNGFQVAPAELEGLLFDLPLVHDVAVIGIPNEEEHTELPRAYIVPAEGQEPSHRLGQEIVAWLDERVAYYKKLRGGGKAEEESKNEKRKAKL</sequence>
<dbReference type="GO" id="GO:0016405">
    <property type="term" value="F:CoA-ligase activity"/>
    <property type="evidence" value="ECO:0007669"/>
    <property type="project" value="TreeGrafter"/>
</dbReference>
<dbReference type="AlphaFoldDB" id="A0A4U0TNV8"/>
<name>A0A4U0TNV8_9PEZI</name>
<dbReference type="PANTHER" id="PTHR24096">
    <property type="entry name" value="LONG-CHAIN-FATTY-ACID--COA LIGASE"/>
    <property type="match status" value="1"/>
</dbReference>
<comment type="caution">
    <text evidence="4">The sequence shown here is derived from an EMBL/GenBank/DDBJ whole genome shotgun (WGS) entry which is preliminary data.</text>
</comment>
<evidence type="ECO:0000313" key="5">
    <source>
        <dbReference type="Proteomes" id="UP000310066"/>
    </source>
</evidence>
<reference evidence="4 5" key="1">
    <citation type="submission" date="2017-03" db="EMBL/GenBank/DDBJ databases">
        <title>Genomes of endolithic fungi from Antarctica.</title>
        <authorList>
            <person name="Coleine C."/>
            <person name="Masonjones S."/>
            <person name="Stajich J.E."/>
        </authorList>
    </citation>
    <scope>NUCLEOTIDE SEQUENCE [LARGE SCALE GENOMIC DNA]</scope>
    <source>
        <strain evidence="4 5">CCFEE 5311</strain>
    </source>
</reference>
<dbReference type="InterPro" id="IPR025110">
    <property type="entry name" value="AMP-bd_C"/>
</dbReference>
<proteinExistence type="inferred from homology"/>
<dbReference type="Gene3D" id="3.30.300.30">
    <property type="match status" value="1"/>
</dbReference>
<evidence type="ECO:0000256" key="2">
    <source>
        <dbReference type="ARBA" id="ARBA00022598"/>
    </source>
</evidence>